<dbReference type="RefSeq" id="WP_379776998.1">
    <property type="nucleotide sequence ID" value="NZ_JBHSMZ010000026.1"/>
</dbReference>
<protein>
    <submittedName>
        <fullName evidence="4">GNAT family N-acetyltransferase</fullName>
        <ecNumber evidence="4">2.3.1.-</ecNumber>
    </submittedName>
</protein>
<dbReference type="EC" id="2.3.1.-" evidence="4"/>
<proteinExistence type="predicted"/>
<name>A0ABW0S791_9BURK</name>
<dbReference type="InterPro" id="IPR050832">
    <property type="entry name" value="Bact_Acetyltransf"/>
</dbReference>
<evidence type="ECO:0000259" key="3">
    <source>
        <dbReference type="PROSITE" id="PS51186"/>
    </source>
</evidence>
<dbReference type="SUPFAM" id="SSF55729">
    <property type="entry name" value="Acyl-CoA N-acyltransferases (Nat)"/>
    <property type="match status" value="1"/>
</dbReference>
<keyword evidence="2 4" id="KW-0012">Acyltransferase</keyword>
<evidence type="ECO:0000256" key="1">
    <source>
        <dbReference type="ARBA" id="ARBA00022679"/>
    </source>
</evidence>
<evidence type="ECO:0000313" key="5">
    <source>
        <dbReference type="Proteomes" id="UP001596086"/>
    </source>
</evidence>
<dbReference type="PROSITE" id="PS51186">
    <property type="entry name" value="GNAT"/>
    <property type="match status" value="1"/>
</dbReference>
<evidence type="ECO:0000256" key="2">
    <source>
        <dbReference type="ARBA" id="ARBA00023315"/>
    </source>
</evidence>
<reference evidence="5" key="1">
    <citation type="journal article" date="2019" name="Int. J. Syst. Evol. Microbiol.">
        <title>The Global Catalogue of Microorganisms (GCM) 10K type strain sequencing project: providing services to taxonomists for standard genome sequencing and annotation.</title>
        <authorList>
            <consortium name="The Broad Institute Genomics Platform"/>
            <consortium name="The Broad Institute Genome Sequencing Center for Infectious Disease"/>
            <person name="Wu L."/>
            <person name="Ma J."/>
        </authorList>
    </citation>
    <scope>NUCLEOTIDE SEQUENCE [LARGE SCALE GENOMIC DNA]</scope>
    <source>
        <strain evidence="5">CGMCC 4.5798</strain>
    </source>
</reference>
<gene>
    <name evidence="4" type="ORF">ACFPO9_26080</name>
</gene>
<dbReference type="InterPro" id="IPR000182">
    <property type="entry name" value="GNAT_dom"/>
</dbReference>
<dbReference type="CDD" id="cd04301">
    <property type="entry name" value="NAT_SF"/>
    <property type="match status" value="1"/>
</dbReference>
<keyword evidence="5" id="KW-1185">Reference proteome</keyword>
<dbReference type="Proteomes" id="UP001596086">
    <property type="component" value="Unassembled WGS sequence"/>
</dbReference>
<dbReference type="PANTHER" id="PTHR43877:SF2">
    <property type="entry name" value="AMINOALKYLPHOSPHONATE N-ACETYLTRANSFERASE-RELATED"/>
    <property type="match status" value="1"/>
</dbReference>
<keyword evidence="1 4" id="KW-0808">Transferase</keyword>
<organism evidence="4 5">
    <name type="scientific">Massilia aerilata</name>
    <dbReference type="NCBI Taxonomy" id="453817"/>
    <lineage>
        <taxon>Bacteria</taxon>
        <taxon>Pseudomonadati</taxon>
        <taxon>Pseudomonadota</taxon>
        <taxon>Betaproteobacteria</taxon>
        <taxon>Burkholderiales</taxon>
        <taxon>Oxalobacteraceae</taxon>
        <taxon>Telluria group</taxon>
        <taxon>Massilia</taxon>
    </lineage>
</organism>
<comment type="caution">
    <text evidence="4">The sequence shown here is derived from an EMBL/GenBank/DDBJ whole genome shotgun (WGS) entry which is preliminary data.</text>
</comment>
<dbReference type="Gene3D" id="3.40.630.30">
    <property type="match status" value="1"/>
</dbReference>
<dbReference type="GO" id="GO:0016746">
    <property type="term" value="F:acyltransferase activity"/>
    <property type="evidence" value="ECO:0007669"/>
    <property type="project" value="UniProtKB-KW"/>
</dbReference>
<sequence>MSGIRIRRFTAREWPAYRALRLRSLADAPNAFGSSYAAEEAWAHELWMARLTAAEVSSRDCPLVAEAADAGADGAMLGLLWAKCDAADAGIVNLFQMWVAPEARGRGVAAALVDEAVAWAGSIGARLVQLGVVTDNQAAIQLYLRKGFGNTGAPEPIRPGSPLLEQTMQLQLRQ</sequence>
<dbReference type="Pfam" id="PF00583">
    <property type="entry name" value="Acetyltransf_1"/>
    <property type="match status" value="1"/>
</dbReference>
<accession>A0ABW0S791</accession>
<dbReference type="PANTHER" id="PTHR43877">
    <property type="entry name" value="AMINOALKYLPHOSPHONATE N-ACETYLTRANSFERASE-RELATED-RELATED"/>
    <property type="match status" value="1"/>
</dbReference>
<dbReference type="InterPro" id="IPR016181">
    <property type="entry name" value="Acyl_CoA_acyltransferase"/>
</dbReference>
<feature type="domain" description="N-acetyltransferase" evidence="3">
    <location>
        <begin position="4"/>
        <end position="173"/>
    </location>
</feature>
<dbReference type="EMBL" id="JBHSMZ010000026">
    <property type="protein sequence ID" value="MFC5552000.1"/>
    <property type="molecule type" value="Genomic_DNA"/>
</dbReference>
<evidence type="ECO:0000313" key="4">
    <source>
        <dbReference type="EMBL" id="MFC5552000.1"/>
    </source>
</evidence>